<dbReference type="AlphaFoldDB" id="A0A0D2AK37"/>
<dbReference type="EMBL" id="KN847534">
    <property type="protein sequence ID" value="KIW06925.1"/>
    <property type="molecule type" value="Genomic_DNA"/>
</dbReference>
<protein>
    <submittedName>
        <fullName evidence="1">Uncharacterized protein</fullName>
    </submittedName>
</protein>
<dbReference type="RefSeq" id="XP_016216794.1">
    <property type="nucleotide sequence ID" value="XM_016355658.1"/>
</dbReference>
<dbReference type="InParanoid" id="A0A0D2AK37"/>
<proteinExistence type="predicted"/>
<dbReference type="VEuPathDB" id="FungiDB:PV09_02591"/>
<dbReference type="HOGENOM" id="CLU_1620323_0_0_1"/>
<dbReference type="GeneID" id="27310564"/>
<gene>
    <name evidence="1" type="ORF">PV09_02591</name>
</gene>
<keyword evidence="2" id="KW-1185">Reference proteome</keyword>
<reference evidence="1 2" key="1">
    <citation type="submission" date="2015-01" db="EMBL/GenBank/DDBJ databases">
        <title>The Genome Sequence of Ochroconis gallopava CBS43764.</title>
        <authorList>
            <consortium name="The Broad Institute Genomics Platform"/>
            <person name="Cuomo C."/>
            <person name="de Hoog S."/>
            <person name="Gorbushina A."/>
            <person name="Stielow B."/>
            <person name="Teixiera M."/>
            <person name="Abouelleil A."/>
            <person name="Chapman S.B."/>
            <person name="Priest M."/>
            <person name="Young S.K."/>
            <person name="Wortman J."/>
            <person name="Nusbaum C."/>
            <person name="Birren B."/>
        </authorList>
    </citation>
    <scope>NUCLEOTIDE SEQUENCE [LARGE SCALE GENOMIC DNA]</scope>
    <source>
        <strain evidence="1 2">CBS 43764</strain>
    </source>
</reference>
<dbReference type="Proteomes" id="UP000053259">
    <property type="component" value="Unassembled WGS sequence"/>
</dbReference>
<accession>A0A0D2AK37</accession>
<organism evidence="1 2">
    <name type="scientific">Verruconis gallopava</name>
    <dbReference type="NCBI Taxonomy" id="253628"/>
    <lineage>
        <taxon>Eukaryota</taxon>
        <taxon>Fungi</taxon>
        <taxon>Dikarya</taxon>
        <taxon>Ascomycota</taxon>
        <taxon>Pezizomycotina</taxon>
        <taxon>Dothideomycetes</taxon>
        <taxon>Pleosporomycetidae</taxon>
        <taxon>Venturiales</taxon>
        <taxon>Sympoventuriaceae</taxon>
        <taxon>Verruconis</taxon>
    </lineage>
</organism>
<name>A0A0D2AK37_9PEZI</name>
<evidence type="ECO:0000313" key="2">
    <source>
        <dbReference type="Proteomes" id="UP000053259"/>
    </source>
</evidence>
<sequence>MPPTPTTSKTQKTDAMSIAAETGDCISSGRMRPPSQAAVVKSVRKTIMGGLCWRRVLLSRILDARELGYSTSLVLHSFIPERRTGWRAQLLGVLAIWHIQLRVRTVIASFWTWRAQNTGRNEGHNLLLADSFSREGLHRSCALRRQHSGSGQAARRPEERWEDI</sequence>
<evidence type="ECO:0000313" key="1">
    <source>
        <dbReference type="EMBL" id="KIW06925.1"/>
    </source>
</evidence>